<evidence type="ECO:0000256" key="1">
    <source>
        <dbReference type="ARBA" id="ARBA00022737"/>
    </source>
</evidence>
<dbReference type="EMBL" id="JAZDWU010000002">
    <property type="protein sequence ID" value="KAL0009828.1"/>
    <property type="molecule type" value="Genomic_DNA"/>
</dbReference>
<dbReference type="PANTHER" id="PTHR23155:SF955">
    <property type="entry name" value="AAA+ ATPASE DOMAIN-CONTAINING PROTEIN"/>
    <property type="match status" value="1"/>
</dbReference>
<feature type="domain" description="Disease resistance R13L4/SHOC-2-like LRR" evidence="6">
    <location>
        <begin position="831"/>
        <end position="1151"/>
    </location>
</feature>
<dbReference type="GO" id="GO:0098542">
    <property type="term" value="P:defense response to other organism"/>
    <property type="evidence" value="ECO:0007669"/>
    <property type="project" value="TreeGrafter"/>
</dbReference>
<proteinExistence type="predicted"/>
<accession>A0AAW2DGR4</accession>
<dbReference type="PANTHER" id="PTHR23155">
    <property type="entry name" value="DISEASE RESISTANCE PROTEIN RP"/>
    <property type="match status" value="1"/>
</dbReference>
<dbReference type="GO" id="GO:0043531">
    <property type="term" value="F:ADP binding"/>
    <property type="evidence" value="ECO:0007669"/>
    <property type="project" value="InterPro"/>
</dbReference>
<keyword evidence="8" id="KW-1185">Reference proteome</keyword>
<dbReference type="Gene3D" id="1.10.8.430">
    <property type="entry name" value="Helical domain of apoptotic protease-activating factors"/>
    <property type="match status" value="1"/>
</dbReference>
<dbReference type="Pfam" id="PF00931">
    <property type="entry name" value="NB-ARC"/>
    <property type="match status" value="1"/>
</dbReference>
<dbReference type="Pfam" id="PF23559">
    <property type="entry name" value="WHD_DRP"/>
    <property type="match status" value="1"/>
</dbReference>
<feature type="domain" description="NB-ARC" evidence="4">
    <location>
        <begin position="431"/>
        <end position="595"/>
    </location>
</feature>
<dbReference type="Gene3D" id="3.80.10.10">
    <property type="entry name" value="Ribonuclease Inhibitor"/>
    <property type="match status" value="2"/>
</dbReference>
<evidence type="ECO:0000256" key="3">
    <source>
        <dbReference type="SAM" id="Coils"/>
    </source>
</evidence>
<dbReference type="Gene3D" id="1.10.10.10">
    <property type="entry name" value="Winged helix-like DNA-binding domain superfamily/Winged helix DNA-binding domain"/>
    <property type="match status" value="1"/>
</dbReference>
<dbReference type="InterPro" id="IPR058922">
    <property type="entry name" value="WHD_DRP"/>
</dbReference>
<dbReference type="PRINTS" id="PR00364">
    <property type="entry name" value="DISEASERSIST"/>
</dbReference>
<dbReference type="InterPro" id="IPR027417">
    <property type="entry name" value="P-loop_NTPase"/>
</dbReference>
<dbReference type="InterPro" id="IPR001611">
    <property type="entry name" value="Leu-rich_rpt"/>
</dbReference>
<gene>
    <name evidence="7" type="ORF">SO802_004936</name>
</gene>
<dbReference type="AlphaFoldDB" id="A0AAW2DGR4"/>
<dbReference type="Pfam" id="PF23598">
    <property type="entry name" value="LRR_14"/>
    <property type="match status" value="1"/>
</dbReference>
<feature type="coiled-coil region" evidence="3">
    <location>
        <begin position="302"/>
        <end position="329"/>
    </location>
</feature>
<dbReference type="InterPro" id="IPR032675">
    <property type="entry name" value="LRR_dom_sf"/>
</dbReference>
<dbReference type="Gene3D" id="3.40.50.300">
    <property type="entry name" value="P-loop containing nucleotide triphosphate hydrolases"/>
    <property type="match status" value="1"/>
</dbReference>
<comment type="caution">
    <text evidence="7">The sequence shown here is derived from an EMBL/GenBank/DDBJ whole genome shotgun (WGS) entry which is preliminary data.</text>
</comment>
<keyword evidence="1" id="KW-0677">Repeat</keyword>
<evidence type="ECO:0000259" key="5">
    <source>
        <dbReference type="Pfam" id="PF23559"/>
    </source>
</evidence>
<sequence>MLNSLLEDKTHVIESGSQVDAKARQLWPTEELNQISIPARLQEPESDWLEKIKEVAGEARNLIDQVKKRRKESDLTFNSVQDKWTFGNDFKQVRDKIEKHLEEKEKFIDIFKKLGKLRSKIRSLQGIAIDDEKKHFSFGQEVGSGAALIDSLMHKVDKLIADADDPHLAHDMEGDIPSLHLVLIRAFLNDLKRFGFETEMEKAWLKEAEEIIVEAQQAIDTFKQETRNQKWWIPSSTNRARCELRKEMKRINTGFSGFLETKERYGFNFIRSFIRRYQSTSVFTRVSHQQASNFQTSDGIDINRIMSDVKKLKEEVRQQTKESEKLKLVFEKFEKVIKQFEEAKTKEGLNSSTTERLKQMRSLADKAECSVNSYIKNSANERGFHIFQTKAQKNLYKEIEHIKGALDILETSIKAYSIELTEEMSSVVGLEEDIREVVLDLISGSEHVVSIVGMKGIGKTTLAKEIYERGDIVEHFSFRAWVSVREMANHDALSIDIAKQVLGTHGSQEEINGRDSWMNKVCDFLKERTYLVVLDNFTEENAWETLKKAFPATERSRILVTTHDRSVAKLLGRREPHQIKLQTKEDSWRLFNQRVHFLSELPQEVVNVAKEIVRKCGGLPFEILRFGYLMSGTDVNDPMLLKVLENIDLNKKPWHEMLEIAPKDRHDENLGEFLYLFPLFPRDYEIPVRRLVTLWVAKGIEARNGSTPEDNAEGYIKELIDRNMIQVVARKLNGKVKKCCLPSALQQIWMPNSGETDFQQDHSSTSHQFPFCRRQAFDHSAQNSSSHKDHHIDTSMPSVPRSYIDPYSFLSFDTQEGSKPGEVIGNSLRTEWKRFQSLRVLDLEHVFRPQLPNNIGNLHELRYLGLRWTYLESIPSSIGKLTNLQTLDMKHTYIREIPGSIWRLKKLRHLYLNQNYRSKIVDQGSANSVRNFQMVMYQPRSNSLKNLQTLWGVFIDEDSFLKDHLDELTNVKKLGLAFQLTSSLHKKKLASCLVNLENLKSLRLRSIGETGKPQNLYLESLEDFKQLSNLYLLGRLEIPSIISKFPKSLSYLTLSASELKDDPMPKLEKLPELKSLHFYAGSYAEREMVCSKGGFPKLLVLKLWKLGSLKKLQVEQGALQYLRELEIRSCNNLESIPGLNCLKSLQELKLTNMPENFTTSIQNKWWESWGEIAHPPRITKDNW</sequence>
<keyword evidence="2" id="KW-0611">Plant defense</keyword>
<evidence type="ECO:0000313" key="8">
    <source>
        <dbReference type="Proteomes" id="UP001459277"/>
    </source>
</evidence>
<keyword evidence="3" id="KW-0175">Coiled coil</keyword>
<dbReference type="InterPro" id="IPR036388">
    <property type="entry name" value="WH-like_DNA-bd_sf"/>
</dbReference>
<dbReference type="InterPro" id="IPR042197">
    <property type="entry name" value="Apaf_helical"/>
</dbReference>
<dbReference type="PROSITE" id="PS51450">
    <property type="entry name" value="LRR"/>
    <property type="match status" value="1"/>
</dbReference>
<dbReference type="SUPFAM" id="SSF52540">
    <property type="entry name" value="P-loop containing nucleoside triphosphate hydrolases"/>
    <property type="match status" value="1"/>
</dbReference>
<dbReference type="SUPFAM" id="SSF52058">
    <property type="entry name" value="L domain-like"/>
    <property type="match status" value="1"/>
</dbReference>
<dbReference type="InterPro" id="IPR055414">
    <property type="entry name" value="LRR_R13L4/SHOC2-like"/>
</dbReference>
<evidence type="ECO:0000313" key="7">
    <source>
        <dbReference type="EMBL" id="KAL0009828.1"/>
    </source>
</evidence>
<feature type="domain" description="Disease resistance protein winged helix" evidence="5">
    <location>
        <begin position="679"/>
        <end position="740"/>
    </location>
</feature>
<evidence type="ECO:0000259" key="4">
    <source>
        <dbReference type="Pfam" id="PF00931"/>
    </source>
</evidence>
<organism evidence="7 8">
    <name type="scientific">Lithocarpus litseifolius</name>
    <dbReference type="NCBI Taxonomy" id="425828"/>
    <lineage>
        <taxon>Eukaryota</taxon>
        <taxon>Viridiplantae</taxon>
        <taxon>Streptophyta</taxon>
        <taxon>Embryophyta</taxon>
        <taxon>Tracheophyta</taxon>
        <taxon>Spermatophyta</taxon>
        <taxon>Magnoliopsida</taxon>
        <taxon>eudicotyledons</taxon>
        <taxon>Gunneridae</taxon>
        <taxon>Pentapetalae</taxon>
        <taxon>rosids</taxon>
        <taxon>fabids</taxon>
        <taxon>Fagales</taxon>
        <taxon>Fagaceae</taxon>
        <taxon>Lithocarpus</taxon>
    </lineage>
</organism>
<evidence type="ECO:0008006" key="9">
    <source>
        <dbReference type="Google" id="ProtNLM"/>
    </source>
</evidence>
<evidence type="ECO:0000256" key="2">
    <source>
        <dbReference type="ARBA" id="ARBA00022821"/>
    </source>
</evidence>
<dbReference type="InterPro" id="IPR002182">
    <property type="entry name" value="NB-ARC"/>
</dbReference>
<name>A0AAW2DGR4_9ROSI</name>
<protein>
    <recommendedName>
        <fullName evidence="9">NB-ARC domain-containing protein</fullName>
    </recommendedName>
</protein>
<evidence type="ECO:0000259" key="6">
    <source>
        <dbReference type="Pfam" id="PF23598"/>
    </source>
</evidence>
<dbReference type="InterPro" id="IPR044974">
    <property type="entry name" value="Disease_R_plants"/>
</dbReference>
<dbReference type="Proteomes" id="UP001459277">
    <property type="component" value="Unassembled WGS sequence"/>
</dbReference>
<reference evidence="7 8" key="1">
    <citation type="submission" date="2024-01" db="EMBL/GenBank/DDBJ databases">
        <title>A telomere-to-telomere, gap-free genome of sweet tea (Lithocarpus litseifolius).</title>
        <authorList>
            <person name="Zhou J."/>
        </authorList>
    </citation>
    <scope>NUCLEOTIDE SEQUENCE [LARGE SCALE GENOMIC DNA]</scope>
    <source>
        <strain evidence="7">Zhou-2022a</strain>
        <tissue evidence="7">Leaf</tissue>
    </source>
</reference>